<dbReference type="Gene3D" id="2.40.170.20">
    <property type="entry name" value="TonB-dependent receptor, beta-barrel domain"/>
    <property type="match status" value="1"/>
</dbReference>
<dbReference type="InterPro" id="IPR039426">
    <property type="entry name" value="TonB-dep_rcpt-like"/>
</dbReference>
<dbReference type="Gene3D" id="2.60.40.1120">
    <property type="entry name" value="Carboxypeptidase-like, regulatory domain"/>
    <property type="match status" value="1"/>
</dbReference>
<evidence type="ECO:0000256" key="2">
    <source>
        <dbReference type="ARBA" id="ARBA00022448"/>
    </source>
</evidence>
<keyword evidence="3 8" id="KW-1134">Transmembrane beta strand</keyword>
<dbReference type="Pfam" id="PF07715">
    <property type="entry name" value="Plug"/>
    <property type="match status" value="1"/>
</dbReference>
<reference evidence="14 15" key="1">
    <citation type="submission" date="2019-03" db="EMBL/GenBank/DDBJ databases">
        <title>San Antonio Military Medical Center submission to MRSN (WRAIR), pending publication.</title>
        <authorList>
            <person name="Blyth D.M."/>
            <person name="Mccarthy S.L."/>
            <person name="Schall S.E."/>
            <person name="Stam J.A."/>
            <person name="Ong A.C."/>
            <person name="Mcgann P.T."/>
        </authorList>
    </citation>
    <scope>NUCLEOTIDE SEQUENCE [LARGE SCALE GENOMIC DNA]</scope>
    <source>
        <strain evidence="14 15">MRSN571793</strain>
    </source>
</reference>
<proteinExistence type="inferred from homology"/>
<feature type="signal peptide" evidence="11">
    <location>
        <begin position="1"/>
        <end position="35"/>
    </location>
</feature>
<evidence type="ECO:0000256" key="7">
    <source>
        <dbReference type="ARBA" id="ARBA00023237"/>
    </source>
</evidence>
<dbReference type="InterPro" id="IPR012910">
    <property type="entry name" value="Plug_dom"/>
</dbReference>
<dbReference type="STRING" id="1121485.GCA_000426485_01632"/>
<evidence type="ECO:0000259" key="13">
    <source>
        <dbReference type="Pfam" id="PF07715"/>
    </source>
</evidence>
<keyword evidence="2 8" id="KW-0813">Transport</keyword>
<dbReference type="NCBIfam" id="TIGR04056">
    <property type="entry name" value="OMP_RagA_SusC"/>
    <property type="match status" value="1"/>
</dbReference>
<dbReference type="Proteomes" id="UP000297861">
    <property type="component" value="Unassembled WGS sequence"/>
</dbReference>
<dbReference type="SUPFAM" id="SSF56935">
    <property type="entry name" value="Porins"/>
    <property type="match status" value="1"/>
</dbReference>
<evidence type="ECO:0000259" key="12">
    <source>
        <dbReference type="Pfam" id="PF00593"/>
    </source>
</evidence>
<feature type="chain" id="PRO_5021442756" evidence="11">
    <location>
        <begin position="36"/>
        <end position="1062"/>
    </location>
</feature>
<keyword evidence="5 9" id="KW-0798">TonB box</keyword>
<dbReference type="InterPro" id="IPR037066">
    <property type="entry name" value="Plug_dom_sf"/>
</dbReference>
<dbReference type="FunFam" id="2.60.40.1120:FF:000003">
    <property type="entry name" value="Outer membrane protein Omp121"/>
    <property type="match status" value="1"/>
</dbReference>
<dbReference type="EMBL" id="SOML01000015">
    <property type="protein sequence ID" value="TFD93005.1"/>
    <property type="molecule type" value="Genomic_DNA"/>
</dbReference>
<evidence type="ECO:0000256" key="4">
    <source>
        <dbReference type="ARBA" id="ARBA00022692"/>
    </source>
</evidence>
<protein>
    <submittedName>
        <fullName evidence="14">TonB-dependent receptor</fullName>
    </submittedName>
</protein>
<dbReference type="SUPFAM" id="SSF49464">
    <property type="entry name" value="Carboxypeptidase regulatory domain-like"/>
    <property type="match status" value="1"/>
</dbReference>
<evidence type="ECO:0000256" key="1">
    <source>
        <dbReference type="ARBA" id="ARBA00004571"/>
    </source>
</evidence>
<comment type="similarity">
    <text evidence="8 9">Belongs to the TonB-dependent receptor family.</text>
</comment>
<evidence type="ECO:0000256" key="5">
    <source>
        <dbReference type="ARBA" id="ARBA00023077"/>
    </source>
</evidence>
<keyword evidence="4 8" id="KW-0812">Transmembrane</keyword>
<evidence type="ECO:0000256" key="8">
    <source>
        <dbReference type="PROSITE-ProRule" id="PRU01360"/>
    </source>
</evidence>
<keyword evidence="11" id="KW-0732">Signal</keyword>
<dbReference type="InterPro" id="IPR000531">
    <property type="entry name" value="Beta-barrel_TonB"/>
</dbReference>
<evidence type="ECO:0000313" key="14">
    <source>
        <dbReference type="EMBL" id="TFD93005.1"/>
    </source>
</evidence>
<gene>
    <name evidence="14" type="ORF">E2605_17985</name>
</gene>
<dbReference type="AlphaFoldDB" id="A0A4Y8KUH7"/>
<dbReference type="GO" id="GO:0009279">
    <property type="term" value="C:cell outer membrane"/>
    <property type="evidence" value="ECO:0007669"/>
    <property type="project" value="UniProtKB-SubCell"/>
</dbReference>
<dbReference type="InterPro" id="IPR023997">
    <property type="entry name" value="TonB-dep_OMP_SusC/RagA_CS"/>
</dbReference>
<feature type="domain" description="TonB-dependent receptor-like beta-barrel" evidence="12">
    <location>
        <begin position="434"/>
        <end position="1013"/>
    </location>
</feature>
<dbReference type="InterPro" id="IPR036942">
    <property type="entry name" value="Beta-barrel_TonB_sf"/>
</dbReference>
<dbReference type="NCBIfam" id="TIGR04057">
    <property type="entry name" value="SusC_RagA_signa"/>
    <property type="match status" value="1"/>
</dbReference>
<keyword evidence="6 8" id="KW-0472">Membrane</keyword>
<comment type="caution">
    <text evidence="14">The sequence shown here is derived from an EMBL/GenBank/DDBJ whole genome shotgun (WGS) entry which is preliminary data.</text>
</comment>
<accession>A0A4Y8KUH7</accession>
<evidence type="ECO:0000256" key="9">
    <source>
        <dbReference type="RuleBase" id="RU003357"/>
    </source>
</evidence>
<dbReference type="FunFam" id="2.170.130.10:FF:000008">
    <property type="entry name" value="SusC/RagA family TonB-linked outer membrane protein"/>
    <property type="match status" value="1"/>
</dbReference>
<dbReference type="InterPro" id="IPR008969">
    <property type="entry name" value="CarboxyPept-like_regulatory"/>
</dbReference>
<keyword evidence="7 8" id="KW-0998">Cell outer membrane</keyword>
<dbReference type="InterPro" id="IPR023996">
    <property type="entry name" value="TonB-dep_OMP_SusC/RagA"/>
</dbReference>
<organism evidence="14 15">
    <name type="scientific">Dysgonomonas capnocytophagoides</name>
    <dbReference type="NCBI Taxonomy" id="45254"/>
    <lineage>
        <taxon>Bacteria</taxon>
        <taxon>Pseudomonadati</taxon>
        <taxon>Bacteroidota</taxon>
        <taxon>Bacteroidia</taxon>
        <taxon>Bacteroidales</taxon>
        <taxon>Dysgonomonadaceae</taxon>
        <taxon>Dysgonomonas</taxon>
    </lineage>
</organism>
<evidence type="ECO:0000313" key="15">
    <source>
        <dbReference type="Proteomes" id="UP000297861"/>
    </source>
</evidence>
<keyword evidence="15" id="KW-1185">Reference proteome</keyword>
<evidence type="ECO:0000256" key="6">
    <source>
        <dbReference type="ARBA" id="ARBA00023136"/>
    </source>
</evidence>
<keyword evidence="14" id="KW-0675">Receptor</keyword>
<sequence length="1062" mass="118396">MKNCKKRRKYHYLKGKALHLLFVMLLLTIAIHSAAQGKSITGVVIDNQNEPIIGVSVSIDGTTNGTITDINGNFSLSNVPPNSKLQFSYLGYISQKVVVGNNNTLRITLIEDTQALDEVIVVGYGTQKKSDVTGAMVSVGADELKARPTTNVFEALQGKAAGVDIRTSDRPGEMGDVLIRGVRSLTASSSPLYVVDGVPLNSTIGKTPEESRDNLSPKGGALESINPSDIESVEILKDASATAIYGSRGANGVVLITTKKGKEGRFVINYNGSLSIEELKDRTTWMSAGEYLEWRRWAYYYRDPSIYPRGDQPTIENDKAIFNGNNDPYAWANISKGWNNGTWDGSKVATTDWTDFVTQTGITTEHTISGSGGTEKSRSYVSFGYLNNKGTIKGQDYDRYTAKLSNDLQLTPWLSLGSSINTTYSIQNYGMSNDGGTTSGPNSAYAAAQRNLPYAVPYDDNNNRIEYPGADSKIKTVVDEWKYSTDERKVFRALGSFYAQFNAGKIWSPLEGLAYKVNFGPDFRYYRRGMFNDESSVNREGVNYASLTKSTDFSWTLDNLIYYNKSIGKHDFGLTFLQTATKYEYEYNYMAAEGIPLSSSLWNALNTNNISSLKSWDSSLTEKQLLSYMARINYTYNSRYMLTASVRRDGASQLAEGHKWATFPSLALGWRIDQEDFIKDVSWISQLKLRLGYGVTGNSAIDPYQTKGGIVSLFYPYGSSATPGYVGYESLIGGGAVAMANQNLGWEKTKQWNVGLDFNFLNGRVSGIFDIYTSRTTDLLMQQYIPSLTGYMTTYNNIGETKNFGYDLTLNLVPVRTRDFEWSIGVNAAYTKNEIVSLSNGKEDDITNGWFIGESTGIIYGYESAGLWKEEDAAEMAKFNANGHNFQAGMTRPVDQNGDYKIDANNDRKIIGHTDPRWTLGLNTNFTYKGWDLGVQLYGRLDYTYNSGGVWVGGRYNVRHYDYYNENNKNAEYQKPIFDEGGIDTYYNILGYKNGSYLKIRNISLGYTLPNKLLKSTGMSNLKMYVQCKNPGMIFSHIDFLDMDTYTNTYNSGFTFGLNVSF</sequence>
<dbReference type="PROSITE" id="PS52016">
    <property type="entry name" value="TONB_DEPENDENT_REC_3"/>
    <property type="match status" value="1"/>
</dbReference>
<dbReference type="OrthoDB" id="9768177at2"/>
<evidence type="ECO:0000256" key="11">
    <source>
        <dbReference type="SAM" id="SignalP"/>
    </source>
</evidence>
<dbReference type="RefSeq" id="WP_134437425.1">
    <property type="nucleotide sequence ID" value="NZ_SOML01000015.1"/>
</dbReference>
<evidence type="ECO:0000256" key="10">
    <source>
        <dbReference type="SAM" id="MobiDB-lite"/>
    </source>
</evidence>
<dbReference type="Pfam" id="PF13715">
    <property type="entry name" value="CarbopepD_reg_2"/>
    <property type="match status" value="1"/>
</dbReference>
<feature type="region of interest" description="Disordered" evidence="10">
    <location>
        <begin position="203"/>
        <end position="223"/>
    </location>
</feature>
<dbReference type="Pfam" id="PF00593">
    <property type="entry name" value="TonB_dep_Rec_b-barrel"/>
    <property type="match status" value="1"/>
</dbReference>
<dbReference type="Gene3D" id="2.170.130.10">
    <property type="entry name" value="TonB-dependent receptor, plug domain"/>
    <property type="match status" value="1"/>
</dbReference>
<evidence type="ECO:0000256" key="3">
    <source>
        <dbReference type="ARBA" id="ARBA00022452"/>
    </source>
</evidence>
<name>A0A4Y8KUH7_9BACT</name>
<feature type="domain" description="TonB-dependent receptor plug" evidence="13">
    <location>
        <begin position="129"/>
        <end position="253"/>
    </location>
</feature>
<comment type="subcellular location">
    <subcellularLocation>
        <location evidence="1 8">Cell outer membrane</location>
        <topology evidence="1 8">Multi-pass membrane protein</topology>
    </subcellularLocation>
</comment>